<dbReference type="KEGG" id="fgi:OP10G_0337"/>
<protein>
    <submittedName>
        <fullName evidence="1">Uncharacterized protein</fullName>
    </submittedName>
</protein>
<dbReference type="OrthoDB" id="4337860at2"/>
<dbReference type="AlphaFoldDB" id="A0A068NLR5"/>
<reference evidence="1 2" key="1">
    <citation type="journal article" date="2014" name="PLoS ONE">
        <title>The first complete genome sequence of the class fimbriimonadia in the phylum armatimonadetes.</title>
        <authorList>
            <person name="Hu Z.Y."/>
            <person name="Wang Y.Z."/>
            <person name="Im W.T."/>
            <person name="Wang S.Y."/>
            <person name="Zhao G.P."/>
            <person name="Zheng H.J."/>
            <person name="Quan Z.X."/>
        </authorList>
    </citation>
    <scope>NUCLEOTIDE SEQUENCE [LARGE SCALE GENOMIC DNA]</scope>
    <source>
        <strain evidence="1">Gsoil 348</strain>
    </source>
</reference>
<accession>A0A068NLR5</accession>
<name>A0A068NLR5_FIMGI</name>
<dbReference type="HOGENOM" id="CLU_1956346_0_0_0"/>
<dbReference type="STRING" id="661478.OP10G_0337"/>
<sequence length="128" mass="14592">MGKKWLKSVWQSQTASQTTGYFDPNPDLGGDEHRIGLREALLETVDDRLRDDPETKAAYDRLIAEGISAFDSKMFLANLASREIWHALREQPIPRETYLQWLSRLPDLPGSSANFFVLLSPPSPHLKR</sequence>
<evidence type="ECO:0000313" key="1">
    <source>
        <dbReference type="EMBL" id="AIE83705.1"/>
    </source>
</evidence>
<dbReference type="EMBL" id="CP007139">
    <property type="protein sequence ID" value="AIE83705.1"/>
    <property type="molecule type" value="Genomic_DNA"/>
</dbReference>
<dbReference type="RefSeq" id="WP_025227624.1">
    <property type="nucleotide sequence ID" value="NZ_CP007139.1"/>
</dbReference>
<evidence type="ECO:0000313" key="2">
    <source>
        <dbReference type="Proteomes" id="UP000027982"/>
    </source>
</evidence>
<organism evidence="1 2">
    <name type="scientific">Fimbriimonas ginsengisoli Gsoil 348</name>
    <dbReference type="NCBI Taxonomy" id="661478"/>
    <lineage>
        <taxon>Bacteria</taxon>
        <taxon>Bacillati</taxon>
        <taxon>Armatimonadota</taxon>
        <taxon>Fimbriimonadia</taxon>
        <taxon>Fimbriimonadales</taxon>
        <taxon>Fimbriimonadaceae</taxon>
        <taxon>Fimbriimonas</taxon>
    </lineage>
</organism>
<dbReference type="Proteomes" id="UP000027982">
    <property type="component" value="Chromosome"/>
</dbReference>
<gene>
    <name evidence="1" type="ORF">OP10G_0337</name>
</gene>
<keyword evidence="2" id="KW-1185">Reference proteome</keyword>
<proteinExistence type="predicted"/>